<dbReference type="Gene3D" id="3.40.50.300">
    <property type="entry name" value="P-loop containing nucleotide triphosphate hydrolases"/>
    <property type="match status" value="1"/>
</dbReference>
<evidence type="ECO:0000313" key="2">
    <source>
        <dbReference type="Proteomes" id="UP001208689"/>
    </source>
</evidence>
<accession>A0ABY6HKY5</accession>
<evidence type="ECO:0008006" key="3">
    <source>
        <dbReference type="Google" id="ProtNLM"/>
    </source>
</evidence>
<name>A0ABY6HKY5_9ARCH</name>
<dbReference type="Proteomes" id="UP001208689">
    <property type="component" value="Chromosome"/>
</dbReference>
<reference evidence="1" key="1">
    <citation type="submission" date="2022-09" db="EMBL/GenBank/DDBJ databases">
        <title>Actin cytoskeleton and complex cell architecture in an #Asgard archaeon.</title>
        <authorList>
            <person name="Ponce Toledo R.I."/>
            <person name="Schleper C."/>
            <person name="Rodrigues Oliveira T."/>
            <person name="Wollweber F."/>
            <person name="Xu J."/>
            <person name="Rittmann S."/>
            <person name="Klingl A."/>
            <person name="Pilhofer M."/>
        </authorList>
    </citation>
    <scope>NUCLEOTIDE SEQUENCE</scope>
    <source>
        <strain evidence="1">B-35</strain>
    </source>
</reference>
<protein>
    <recommendedName>
        <fullName evidence="3">Helicase ATP-binding domain-containing protein</fullName>
    </recommendedName>
</protein>
<dbReference type="SUPFAM" id="SSF52540">
    <property type="entry name" value="P-loop containing nucleoside triphosphate hydrolases"/>
    <property type="match status" value="1"/>
</dbReference>
<sequence>MQKEMNTNKNPIPIPLLFGEAYELGNYMGMLSVVESIKNKKMLSLKANGDVFNPIEIDVECIQDFSIQFERMYGINFIELKEIFARLRPLGETISIEDQLFRFNSDLHEFGKTIVHRSVKSRSNFVKVSQSEIEILIKELTNEINGVNFVLEIISGFFDGQSFVEWCELQFHDDFNILIEMNLYDEQNPENHAKKPDLMVVQNKKVVLIGDIKSYFPFIRQNRTNRLKDALNQIPVEGLNSEMLKDSSFVPEALYLNDFVKRYNLLTRYFKMMMYVEIIYQNSDELFQQNPLFSIVVLPGKSVLFHFQNYSDFEEKREILLKTIPFKIKDPNSCDYDIKEKILNEHQVDLEYDLLTGDRYIEPNNEKGQYLIRERYYDRPEDLTIPLGKIPVFSAAEEIKTAIEPPIAKGWKGTPVLNIQTLHLKKIIKKLTQENSKFHCIIDGSDQGTGKNFSFAKYIKYLDNEDIEQSILMVCPRKDTLNETIISICNNLGIEAPHLDDYGNIQDSEFNQGKVKIRLIRSEFGQQIVFNQRGWINQKFTYGGEGATSKLNNLIKTPKSGIEITFLTAQTLPFYFRSHKQQKLPLQHYKKFYQRFDLIVFDELTNSPPLVREVLIDLINGYKQIQTRIPNIIPKMLVLDASITSPDLFIQQFKPLISADSKFSTFSEYIQSYEENPIEDVFEEVFIKLDYFRYQLNQSLIYGYSSIGWQDDYVSMPFEEIKNQIQEQITIIQKKYWPNFPDFDTLLQHGEVMFFIDNKSLIEEFNDWIIELGYDCGISIAEQKERAFYDSKNIIGTNSLAFGTNFPSKKLMIIIPPYQGTDYFKYRQNIELLRQVTKRMRGSDENVDRMVSFLVFPTKENNIDLSQSVSINFYRIRNSIREFLYQKKYHQLPSFSSYLNNIPSINPNYDTKLRNSSIYTPKVPSFGMKDKNQISLEFFLGTIFPKLRVIFLKWGFRCRTSFKIGFNNDKYIGLPLSNFICYTLDNQDFSRTFQIEVYASKALSDLSKLKKYLAKNTAEVRNDLAFVYRMMQWHNQHEKQPSKAAYNIIDREIKNIEQSETDGKKCLILFAHFIQNLFNVNSLPLSGTAYLLTLNIAEKTSNTFGNNLNIYQQISYQNKEYVSQLFKMTSPLKSLYFGAGNYFEQPVLVNIEKKGLTTVGYLCHYPNFAHFDFSQPNYQLLKYCLLKELYRENYVYLPNLLKGSTL</sequence>
<dbReference type="InterPro" id="IPR027417">
    <property type="entry name" value="P-loop_NTPase"/>
</dbReference>
<keyword evidence="2" id="KW-1185">Reference proteome</keyword>
<organism evidence="1 2">
    <name type="scientific">Candidatus Lokiarchaeum ossiferum</name>
    <dbReference type="NCBI Taxonomy" id="2951803"/>
    <lineage>
        <taxon>Archaea</taxon>
        <taxon>Promethearchaeati</taxon>
        <taxon>Promethearchaeota</taxon>
        <taxon>Promethearchaeia</taxon>
        <taxon>Promethearchaeales</taxon>
        <taxon>Promethearchaeaceae</taxon>
        <taxon>Candidatus Lokiarchaeum</taxon>
    </lineage>
</organism>
<dbReference type="EMBL" id="CP104013">
    <property type="protein sequence ID" value="UYP44186.1"/>
    <property type="molecule type" value="Genomic_DNA"/>
</dbReference>
<gene>
    <name evidence="1" type="ORF">NEF87_000471</name>
</gene>
<evidence type="ECO:0000313" key="1">
    <source>
        <dbReference type="EMBL" id="UYP44186.1"/>
    </source>
</evidence>
<proteinExistence type="predicted"/>